<accession>A0A3B0R1F4</accession>
<evidence type="ECO:0000313" key="2">
    <source>
        <dbReference type="EMBL" id="VAV83036.1"/>
    </source>
</evidence>
<dbReference type="EMBL" id="UOEA01000034">
    <property type="protein sequence ID" value="VAV83036.1"/>
    <property type="molecule type" value="Genomic_DNA"/>
</dbReference>
<sequence>MDAANVFEKKEYSDELVKKITYLKTDDLTADTYYFKASQVLDYHRHPTGDQIFFVQEGSGTFYLDAGEEETVKLVVGCVVLAPKNVWHKIVAETEMVVSQATVQPAGVEQRG</sequence>
<dbReference type="Gene3D" id="2.60.120.10">
    <property type="entry name" value="Jelly Rolls"/>
    <property type="match status" value="1"/>
</dbReference>
<name>A0A3B0R1F4_9ZZZZ</name>
<feature type="domain" description="Cupin type-2" evidence="1">
    <location>
        <begin position="41"/>
        <end position="95"/>
    </location>
</feature>
<organism evidence="2">
    <name type="scientific">hydrothermal vent metagenome</name>
    <dbReference type="NCBI Taxonomy" id="652676"/>
    <lineage>
        <taxon>unclassified sequences</taxon>
        <taxon>metagenomes</taxon>
        <taxon>ecological metagenomes</taxon>
    </lineage>
</organism>
<dbReference type="AlphaFoldDB" id="A0A3B0R1F4"/>
<dbReference type="SUPFAM" id="SSF51182">
    <property type="entry name" value="RmlC-like cupins"/>
    <property type="match status" value="1"/>
</dbReference>
<dbReference type="InterPro" id="IPR011051">
    <property type="entry name" value="RmlC_Cupin_sf"/>
</dbReference>
<dbReference type="Pfam" id="PF07883">
    <property type="entry name" value="Cupin_2"/>
    <property type="match status" value="1"/>
</dbReference>
<protein>
    <recommendedName>
        <fullName evidence="1">Cupin type-2 domain-containing protein</fullName>
    </recommendedName>
</protein>
<evidence type="ECO:0000259" key="1">
    <source>
        <dbReference type="Pfam" id="PF07883"/>
    </source>
</evidence>
<dbReference type="InterPro" id="IPR013096">
    <property type="entry name" value="Cupin_2"/>
</dbReference>
<dbReference type="InterPro" id="IPR014710">
    <property type="entry name" value="RmlC-like_jellyroll"/>
</dbReference>
<gene>
    <name evidence="2" type="ORF">MNBD_DELTA01-691</name>
</gene>
<reference evidence="2" key="1">
    <citation type="submission" date="2018-06" db="EMBL/GenBank/DDBJ databases">
        <authorList>
            <person name="Zhirakovskaya E."/>
        </authorList>
    </citation>
    <scope>NUCLEOTIDE SEQUENCE</scope>
</reference>
<proteinExistence type="predicted"/>